<comment type="caution">
    <text evidence="1">The sequence shown here is derived from an EMBL/GenBank/DDBJ whole genome shotgun (WGS) entry which is preliminary data.</text>
</comment>
<dbReference type="Proteomes" id="UP001597526">
    <property type="component" value="Unassembled WGS sequence"/>
</dbReference>
<dbReference type="RefSeq" id="WP_377767407.1">
    <property type="nucleotide sequence ID" value="NZ_JBHULB010000017.1"/>
</dbReference>
<reference evidence="2" key="1">
    <citation type="journal article" date="2019" name="Int. J. Syst. Evol. Microbiol.">
        <title>The Global Catalogue of Microorganisms (GCM) 10K type strain sequencing project: providing services to taxonomists for standard genome sequencing and annotation.</title>
        <authorList>
            <consortium name="The Broad Institute Genomics Platform"/>
            <consortium name="The Broad Institute Genome Sequencing Center for Infectious Disease"/>
            <person name="Wu L."/>
            <person name="Ma J."/>
        </authorList>
    </citation>
    <scope>NUCLEOTIDE SEQUENCE [LARGE SCALE GENOMIC DNA]</scope>
    <source>
        <strain evidence="2">KCTC 52368</strain>
    </source>
</reference>
<evidence type="ECO:0000313" key="2">
    <source>
        <dbReference type="Proteomes" id="UP001597526"/>
    </source>
</evidence>
<organism evidence="1 2">
    <name type="scientific">Croceitalea marina</name>
    <dbReference type="NCBI Taxonomy" id="1775166"/>
    <lineage>
        <taxon>Bacteria</taxon>
        <taxon>Pseudomonadati</taxon>
        <taxon>Bacteroidota</taxon>
        <taxon>Flavobacteriia</taxon>
        <taxon>Flavobacteriales</taxon>
        <taxon>Flavobacteriaceae</taxon>
        <taxon>Croceitalea</taxon>
    </lineage>
</organism>
<accession>A0ABW5N1H4</accession>
<gene>
    <name evidence="1" type="ORF">ACFSQJ_13085</name>
</gene>
<dbReference type="SUPFAM" id="SSF49464">
    <property type="entry name" value="Carboxypeptidase regulatory domain-like"/>
    <property type="match status" value="1"/>
</dbReference>
<dbReference type="InterPro" id="IPR008969">
    <property type="entry name" value="CarboxyPept-like_regulatory"/>
</dbReference>
<sequence>MSYKITIPEPCSEDWNKMTATQKGAFCKSCAKEVIDFTHTPKSVLAKKIKTGASICGRFKPEQLNTPLPTLSQSQFRRNAAMLGFTSLLALGTPLVAQHSTKPTQTPQHYVVGRIAPQAIKTEKYSITGVVKDLNNKPLPNTTIILEGTATGTKTNMKGEFSIEVPTSRNLEKQVLWVSNLGFETQKITIDKNTKPLTIELVEELVILGEIAIQEYPEKKNDTITKVKKLFRKKGSH</sequence>
<proteinExistence type="predicted"/>
<dbReference type="EMBL" id="JBHULB010000017">
    <property type="protein sequence ID" value="MFD2587874.1"/>
    <property type="molecule type" value="Genomic_DNA"/>
</dbReference>
<dbReference type="Pfam" id="PF13715">
    <property type="entry name" value="CarbopepD_reg_2"/>
    <property type="match status" value="1"/>
</dbReference>
<name>A0ABW5N1H4_9FLAO</name>
<protein>
    <submittedName>
        <fullName evidence="1">Carboxypeptidase-like regulatory domain-containing protein</fullName>
    </submittedName>
</protein>
<dbReference type="Gene3D" id="2.60.40.1120">
    <property type="entry name" value="Carboxypeptidase-like, regulatory domain"/>
    <property type="match status" value="1"/>
</dbReference>
<evidence type="ECO:0000313" key="1">
    <source>
        <dbReference type="EMBL" id="MFD2587874.1"/>
    </source>
</evidence>
<keyword evidence="2" id="KW-1185">Reference proteome</keyword>